<name>A0A0L9TMF3_PHAAN</name>
<reference evidence="2" key="1">
    <citation type="journal article" date="2015" name="Proc. Natl. Acad. Sci. U.S.A.">
        <title>Genome sequencing of adzuki bean (Vigna angularis) provides insight into high starch and low fat accumulation and domestication.</title>
        <authorList>
            <person name="Yang K."/>
            <person name="Tian Z."/>
            <person name="Chen C."/>
            <person name="Luo L."/>
            <person name="Zhao B."/>
            <person name="Wang Z."/>
            <person name="Yu L."/>
            <person name="Li Y."/>
            <person name="Sun Y."/>
            <person name="Li W."/>
            <person name="Chen Y."/>
            <person name="Li Y."/>
            <person name="Zhang Y."/>
            <person name="Ai D."/>
            <person name="Zhao J."/>
            <person name="Shang C."/>
            <person name="Ma Y."/>
            <person name="Wu B."/>
            <person name="Wang M."/>
            <person name="Gao L."/>
            <person name="Sun D."/>
            <person name="Zhang P."/>
            <person name="Guo F."/>
            <person name="Wang W."/>
            <person name="Li Y."/>
            <person name="Wang J."/>
            <person name="Varshney R.K."/>
            <person name="Wang J."/>
            <person name="Ling H.Q."/>
            <person name="Wan P."/>
        </authorList>
    </citation>
    <scope>NUCLEOTIDE SEQUENCE</scope>
    <source>
        <strain evidence="2">cv. Jingnong 6</strain>
    </source>
</reference>
<protein>
    <submittedName>
        <fullName evidence="1">Uncharacterized protein</fullName>
    </submittedName>
</protein>
<accession>A0A0L9TMF3</accession>
<dbReference type="InterPro" id="IPR040320">
    <property type="entry name" value="At4g37920-like"/>
</dbReference>
<dbReference type="STRING" id="3914.A0A0L9TMF3"/>
<dbReference type="Proteomes" id="UP000053144">
    <property type="component" value="Chromosome 1"/>
</dbReference>
<evidence type="ECO:0000313" key="1">
    <source>
        <dbReference type="EMBL" id="KOM31773.1"/>
    </source>
</evidence>
<dbReference type="PANTHER" id="PTHR31755:SF3">
    <property type="entry name" value="EXOCYST COMPLEX COMPONENT SEC6"/>
    <property type="match status" value="1"/>
</dbReference>
<evidence type="ECO:0000313" key="2">
    <source>
        <dbReference type="Proteomes" id="UP000053144"/>
    </source>
</evidence>
<dbReference type="GO" id="GO:0009941">
    <property type="term" value="C:chloroplast envelope"/>
    <property type="evidence" value="ECO:0007669"/>
    <property type="project" value="TreeGrafter"/>
</dbReference>
<organism evidence="1 2">
    <name type="scientific">Phaseolus angularis</name>
    <name type="common">Azuki bean</name>
    <name type="synonym">Vigna angularis</name>
    <dbReference type="NCBI Taxonomy" id="3914"/>
    <lineage>
        <taxon>Eukaryota</taxon>
        <taxon>Viridiplantae</taxon>
        <taxon>Streptophyta</taxon>
        <taxon>Embryophyta</taxon>
        <taxon>Tracheophyta</taxon>
        <taxon>Spermatophyta</taxon>
        <taxon>Magnoliopsida</taxon>
        <taxon>eudicotyledons</taxon>
        <taxon>Gunneridae</taxon>
        <taxon>Pentapetalae</taxon>
        <taxon>rosids</taxon>
        <taxon>fabids</taxon>
        <taxon>Fabales</taxon>
        <taxon>Fabaceae</taxon>
        <taxon>Papilionoideae</taxon>
        <taxon>50 kb inversion clade</taxon>
        <taxon>NPAAA clade</taxon>
        <taxon>indigoferoid/millettioid clade</taxon>
        <taxon>Phaseoleae</taxon>
        <taxon>Vigna</taxon>
    </lineage>
</organism>
<sequence length="191" mass="22060">MELPLRTAILHSSSSFQQRFHTHKPTPELPSPFSLFVANPLRLPCSAFASKDQQHYFPVNAPDTKAVLNPISKGFSCTGASCGDSSCDDVDDGMGFLDNYEMIFRDCDKLIESFMLHETDWRKFLILNKKWSNIRPHFFRHCRDKADAIDNPVLKNKLLWLGKKLKEVFHCLFDIENYTHHSVIMIWVVTN</sequence>
<dbReference type="AlphaFoldDB" id="A0A0L9TMF3"/>
<dbReference type="PANTHER" id="PTHR31755">
    <property type="entry name" value="FOLATE RECEPTOR-LIKE"/>
    <property type="match status" value="1"/>
</dbReference>
<gene>
    <name evidence="1" type="ORF">LR48_Vigan01g132800</name>
</gene>
<dbReference type="Gramene" id="KOM31773">
    <property type="protein sequence ID" value="KOM31773"/>
    <property type="gene ID" value="LR48_Vigan01g132800"/>
</dbReference>
<dbReference type="GO" id="GO:0009535">
    <property type="term" value="C:chloroplast thylakoid membrane"/>
    <property type="evidence" value="ECO:0007669"/>
    <property type="project" value="TreeGrafter"/>
</dbReference>
<dbReference type="EMBL" id="CM003371">
    <property type="protein sequence ID" value="KOM31773.1"/>
    <property type="molecule type" value="Genomic_DNA"/>
</dbReference>
<proteinExistence type="predicted"/>